<dbReference type="Pfam" id="PF02992">
    <property type="entry name" value="Transposase_21"/>
    <property type="match status" value="1"/>
</dbReference>
<gene>
    <name evidence="1" type="ORF">Tci_199907</name>
</gene>
<protein>
    <submittedName>
        <fullName evidence="1">Uncharacterized protein</fullName>
    </submittedName>
</protein>
<dbReference type="InterPro" id="IPR004242">
    <property type="entry name" value="Transposase_21"/>
</dbReference>
<organism evidence="1">
    <name type="scientific">Tanacetum cinerariifolium</name>
    <name type="common">Dalmatian daisy</name>
    <name type="synonym">Chrysanthemum cinerariifolium</name>
    <dbReference type="NCBI Taxonomy" id="118510"/>
    <lineage>
        <taxon>Eukaryota</taxon>
        <taxon>Viridiplantae</taxon>
        <taxon>Streptophyta</taxon>
        <taxon>Embryophyta</taxon>
        <taxon>Tracheophyta</taxon>
        <taxon>Spermatophyta</taxon>
        <taxon>Magnoliopsida</taxon>
        <taxon>eudicotyledons</taxon>
        <taxon>Gunneridae</taxon>
        <taxon>Pentapetalae</taxon>
        <taxon>asterids</taxon>
        <taxon>campanulids</taxon>
        <taxon>Asterales</taxon>
        <taxon>Asteraceae</taxon>
        <taxon>Asteroideae</taxon>
        <taxon>Anthemideae</taxon>
        <taxon>Anthemidinae</taxon>
        <taxon>Tanacetum</taxon>
    </lineage>
</organism>
<proteinExistence type="predicted"/>
<dbReference type="PANTHER" id="PTHR10775">
    <property type="entry name" value="OS08G0208400 PROTEIN"/>
    <property type="match status" value="1"/>
</dbReference>
<dbReference type="PANTHER" id="PTHR10775:SF158">
    <property type="entry name" value="TNP2-LIKE TRANSPOSON PROTEIN"/>
    <property type="match status" value="1"/>
</dbReference>
<name>A0A699GUG2_TANCI</name>
<dbReference type="AlphaFoldDB" id="A0A699GUG2"/>
<dbReference type="EMBL" id="BKCJ010051949">
    <property type="protein sequence ID" value="GEW27931.1"/>
    <property type="molecule type" value="Genomic_DNA"/>
</dbReference>
<sequence>MATHLFHFTIPPDHVLSSNLILTLNDLSYIPLNNKQNEPTLGNIGETSNDLTQAKRNEFQELYASANEELYPGCDYVIRLYFMEKFTYFKVKVCNMNRWKDSNTPGEKVPKKVLRYFSIIPRLQHLYKSCHTAKEMTWHATGKCTDPGKMQHPVDGRAWNDFDTKYPYFTTEPRNVRLGLVA</sequence>
<evidence type="ECO:0000313" key="1">
    <source>
        <dbReference type="EMBL" id="GEW27931.1"/>
    </source>
</evidence>
<accession>A0A699GUG2</accession>
<comment type="caution">
    <text evidence="1">The sequence shown here is derived from an EMBL/GenBank/DDBJ whole genome shotgun (WGS) entry which is preliminary data.</text>
</comment>
<reference evidence="1" key="1">
    <citation type="journal article" date="2019" name="Sci. Rep.">
        <title>Draft genome of Tanacetum cinerariifolium, the natural source of mosquito coil.</title>
        <authorList>
            <person name="Yamashiro T."/>
            <person name="Shiraishi A."/>
            <person name="Satake H."/>
            <person name="Nakayama K."/>
        </authorList>
    </citation>
    <scope>NUCLEOTIDE SEQUENCE</scope>
</reference>